<gene>
    <name evidence="4" type="ORF">FHU37_000225</name>
</gene>
<feature type="region of interest" description="Disordered" evidence="3">
    <location>
        <begin position="311"/>
        <end position="355"/>
    </location>
</feature>
<evidence type="ECO:0000313" key="5">
    <source>
        <dbReference type="Proteomes" id="UP000567795"/>
    </source>
</evidence>
<comment type="similarity">
    <text evidence="2">Belongs to the terpene synthase family.</text>
</comment>
<accession>A0A852ZYD0</accession>
<evidence type="ECO:0000313" key="4">
    <source>
        <dbReference type="EMBL" id="NYI03282.1"/>
    </source>
</evidence>
<dbReference type="InterPro" id="IPR034686">
    <property type="entry name" value="Terpene_cyclase-like_2"/>
</dbReference>
<name>A0A852ZYD0_9ACTN</name>
<keyword evidence="2" id="KW-0479">Metal-binding</keyword>
<evidence type="ECO:0000256" key="2">
    <source>
        <dbReference type="RuleBase" id="RU366034"/>
    </source>
</evidence>
<dbReference type="InterPro" id="IPR008949">
    <property type="entry name" value="Isoprenoid_synthase_dom_sf"/>
</dbReference>
<dbReference type="SFLD" id="SFLDG01020">
    <property type="entry name" value="Terpene_Cyclase_Like_2"/>
    <property type="match status" value="1"/>
</dbReference>
<dbReference type="Proteomes" id="UP000567795">
    <property type="component" value="Unassembled WGS sequence"/>
</dbReference>
<dbReference type="EMBL" id="JACBZD010000001">
    <property type="protein sequence ID" value="NYI03282.1"/>
    <property type="molecule type" value="Genomic_DNA"/>
</dbReference>
<proteinExistence type="inferred from homology"/>
<dbReference type="GO" id="GO:0046872">
    <property type="term" value="F:metal ion binding"/>
    <property type="evidence" value="ECO:0007669"/>
    <property type="project" value="UniProtKB-KW"/>
</dbReference>
<evidence type="ECO:0000256" key="3">
    <source>
        <dbReference type="SAM" id="MobiDB-lite"/>
    </source>
</evidence>
<dbReference type="EC" id="4.2.3.-" evidence="2"/>
<dbReference type="AlphaFoldDB" id="A0A852ZYD0"/>
<keyword evidence="2" id="KW-0460">Magnesium</keyword>
<dbReference type="SFLD" id="SFLDS00005">
    <property type="entry name" value="Isoprenoid_Synthase_Type_I"/>
    <property type="match status" value="1"/>
</dbReference>
<reference evidence="4 5" key="1">
    <citation type="submission" date="2020-07" db="EMBL/GenBank/DDBJ databases">
        <title>Sequencing the genomes of 1000 actinobacteria strains.</title>
        <authorList>
            <person name="Klenk H.-P."/>
        </authorList>
    </citation>
    <scope>NUCLEOTIDE SEQUENCE [LARGE SCALE GENOMIC DNA]</scope>
    <source>
        <strain evidence="4 5">DSM 42178</strain>
    </source>
</reference>
<dbReference type="SUPFAM" id="SSF48576">
    <property type="entry name" value="Terpenoid synthases"/>
    <property type="match status" value="1"/>
</dbReference>
<dbReference type="PANTHER" id="PTHR35201:SF4">
    <property type="entry name" value="BETA-PINACENE SYNTHASE-RELATED"/>
    <property type="match status" value="1"/>
</dbReference>
<dbReference type="GO" id="GO:0010333">
    <property type="term" value="F:terpene synthase activity"/>
    <property type="evidence" value="ECO:0007669"/>
    <property type="project" value="InterPro"/>
</dbReference>
<dbReference type="PANTHER" id="PTHR35201">
    <property type="entry name" value="TERPENE SYNTHASE"/>
    <property type="match status" value="1"/>
</dbReference>
<dbReference type="Pfam" id="PF19086">
    <property type="entry name" value="Terpene_syn_C_2"/>
    <property type="match status" value="1"/>
</dbReference>
<comment type="cofactor">
    <cofactor evidence="2">
        <name>Mg(2+)</name>
        <dbReference type="ChEBI" id="CHEBI:18420"/>
    </cofactor>
</comment>
<evidence type="ECO:0000256" key="1">
    <source>
        <dbReference type="ARBA" id="ARBA00023239"/>
    </source>
</evidence>
<keyword evidence="1 2" id="KW-0456">Lyase</keyword>
<feature type="compositionally biased region" description="Polar residues" evidence="3">
    <location>
        <begin position="333"/>
        <end position="348"/>
    </location>
</feature>
<dbReference type="RefSeq" id="WP_179812360.1">
    <property type="nucleotide sequence ID" value="NZ_JACBZD010000001.1"/>
</dbReference>
<keyword evidence="5" id="KW-1185">Reference proteome</keyword>
<dbReference type="Gene3D" id="1.10.600.10">
    <property type="entry name" value="Farnesyl Diphosphate Synthase"/>
    <property type="match status" value="1"/>
</dbReference>
<sequence>MPPVLNYPFPSRVHPDADLAEERMVDWLVRRQLLPPAAADAFHTARFGEFAAREYPYADSEFLQFVTDLYGWLFVVDDQLCDESASGADPAGLARRLTPLTAVLDDPATALHHPSARTDPLAAAFGDLCGRLTARATPTQYARFAAGVRGYFHALLWEAGNRASRTVPTVHDYVTMRAHTSGSFGAQALIDVATGLPLGDAFDHPDVRRIARITANLNSWSNDVLSHARERSATHAVVHSLPGVLAHHLALTPEQAIAEAARRHDEEMERYLELEATLARDATPAMAAFLEGLRCLMQGFYDWALRTPRYATTPPESTPGADGGQGGDAESGTRASQQPQETSPSTVDPTARLAG</sequence>
<organism evidence="4 5">
    <name type="scientific">Allostreptomyces psammosilenae</name>
    <dbReference type="NCBI Taxonomy" id="1892865"/>
    <lineage>
        <taxon>Bacteria</taxon>
        <taxon>Bacillati</taxon>
        <taxon>Actinomycetota</taxon>
        <taxon>Actinomycetes</taxon>
        <taxon>Kitasatosporales</taxon>
        <taxon>Streptomycetaceae</taxon>
        <taxon>Allostreptomyces</taxon>
    </lineage>
</organism>
<protein>
    <recommendedName>
        <fullName evidence="2">Terpene synthase</fullName>
        <ecNumber evidence="2">4.2.3.-</ecNumber>
    </recommendedName>
</protein>
<comment type="caution">
    <text evidence="4">The sequence shown here is derived from an EMBL/GenBank/DDBJ whole genome shotgun (WGS) entry which is preliminary data.</text>
</comment>